<evidence type="ECO:0000256" key="1">
    <source>
        <dbReference type="SAM" id="Phobius"/>
    </source>
</evidence>
<comment type="caution">
    <text evidence="2">The sequence shown here is derived from an EMBL/GenBank/DDBJ whole genome shotgun (WGS) entry which is preliminary data.</text>
</comment>
<evidence type="ECO:0000313" key="2">
    <source>
        <dbReference type="EMBL" id="KIL51127.1"/>
    </source>
</evidence>
<gene>
    <name evidence="2" type="ORF">KR50_10080</name>
</gene>
<keyword evidence="1" id="KW-1133">Transmembrane helix</keyword>
<sequence>MSQDPFKNERFLQSKLDEYHVNVPDIPLYLRKKRWERFINYLASPAKNPMEPMVSTINGIMLVKAGPVVCGTVLSVLPVLIFV</sequence>
<feature type="transmembrane region" description="Helical" evidence="1">
    <location>
        <begin position="59"/>
        <end position="82"/>
    </location>
</feature>
<proteinExistence type="predicted"/>
<protein>
    <submittedName>
        <fullName evidence="2">Uncharacterized protein</fullName>
    </submittedName>
</protein>
<organism evidence="2 3">
    <name type="scientific">Jeotgalibacillus campisalis</name>
    <dbReference type="NCBI Taxonomy" id="220754"/>
    <lineage>
        <taxon>Bacteria</taxon>
        <taxon>Bacillati</taxon>
        <taxon>Bacillota</taxon>
        <taxon>Bacilli</taxon>
        <taxon>Bacillales</taxon>
        <taxon>Caryophanaceae</taxon>
        <taxon>Jeotgalibacillus</taxon>
    </lineage>
</organism>
<dbReference type="Proteomes" id="UP000031972">
    <property type="component" value="Unassembled WGS sequence"/>
</dbReference>
<reference evidence="2 3" key="1">
    <citation type="submission" date="2015-01" db="EMBL/GenBank/DDBJ databases">
        <title>Jeotgalibacillus campisalis genome sequencing.</title>
        <authorList>
            <person name="Goh K.M."/>
            <person name="Chan K.-G."/>
            <person name="Yaakop A.S."/>
            <person name="Ee R."/>
            <person name="Gan H.M."/>
            <person name="Chan C.S."/>
        </authorList>
    </citation>
    <scope>NUCLEOTIDE SEQUENCE [LARGE SCALE GENOMIC DNA]</scope>
    <source>
        <strain evidence="2 3">SF-57</strain>
    </source>
</reference>
<dbReference type="RefSeq" id="WP_041055524.1">
    <property type="nucleotide sequence ID" value="NZ_JXRR01000008.1"/>
</dbReference>
<dbReference type="OrthoDB" id="2736366at2"/>
<accession>A0A0C2VQE6</accession>
<keyword evidence="3" id="KW-1185">Reference proteome</keyword>
<dbReference type="AlphaFoldDB" id="A0A0C2VQE6"/>
<dbReference type="PATRIC" id="fig|220754.4.peg.1028"/>
<name>A0A0C2VQE6_9BACL</name>
<keyword evidence="1" id="KW-0812">Transmembrane</keyword>
<evidence type="ECO:0000313" key="3">
    <source>
        <dbReference type="Proteomes" id="UP000031972"/>
    </source>
</evidence>
<keyword evidence="1" id="KW-0472">Membrane</keyword>
<dbReference type="EMBL" id="JXRR01000008">
    <property type="protein sequence ID" value="KIL51127.1"/>
    <property type="molecule type" value="Genomic_DNA"/>
</dbReference>